<protein>
    <submittedName>
        <fullName evidence="2">Uncharacterized protein</fullName>
    </submittedName>
</protein>
<name>A0ABR1PGJ2_DIAER</name>
<gene>
    <name evidence="2" type="ORF">SLS63_003724</name>
</gene>
<feature type="compositionally biased region" description="Basic and acidic residues" evidence="1">
    <location>
        <begin position="168"/>
        <end position="203"/>
    </location>
</feature>
<evidence type="ECO:0000313" key="3">
    <source>
        <dbReference type="Proteomes" id="UP001430848"/>
    </source>
</evidence>
<keyword evidence="3" id="KW-1185">Reference proteome</keyword>
<feature type="compositionally biased region" description="Pro residues" evidence="1">
    <location>
        <begin position="208"/>
        <end position="226"/>
    </location>
</feature>
<reference evidence="2 3" key="1">
    <citation type="submission" date="2024-02" db="EMBL/GenBank/DDBJ databases">
        <title>De novo assembly and annotation of 12 fungi associated with fruit tree decline syndrome in Ontario, Canada.</title>
        <authorList>
            <person name="Sulman M."/>
            <person name="Ellouze W."/>
            <person name="Ilyukhin E."/>
        </authorList>
    </citation>
    <scope>NUCLEOTIDE SEQUENCE [LARGE SCALE GENOMIC DNA]</scope>
    <source>
        <strain evidence="2 3">M169</strain>
    </source>
</reference>
<organism evidence="2 3">
    <name type="scientific">Diaporthe eres</name>
    <name type="common">Phomopsis oblonga</name>
    <dbReference type="NCBI Taxonomy" id="83184"/>
    <lineage>
        <taxon>Eukaryota</taxon>
        <taxon>Fungi</taxon>
        <taxon>Dikarya</taxon>
        <taxon>Ascomycota</taxon>
        <taxon>Pezizomycotina</taxon>
        <taxon>Sordariomycetes</taxon>
        <taxon>Sordariomycetidae</taxon>
        <taxon>Diaporthales</taxon>
        <taxon>Diaporthaceae</taxon>
        <taxon>Diaporthe</taxon>
        <taxon>Diaporthe eres species complex</taxon>
    </lineage>
</organism>
<evidence type="ECO:0000313" key="2">
    <source>
        <dbReference type="EMBL" id="KAK7735766.1"/>
    </source>
</evidence>
<accession>A0ABR1PGJ2</accession>
<feature type="compositionally biased region" description="Basic residues" evidence="1">
    <location>
        <begin position="115"/>
        <end position="124"/>
    </location>
</feature>
<evidence type="ECO:0000256" key="1">
    <source>
        <dbReference type="SAM" id="MobiDB-lite"/>
    </source>
</evidence>
<feature type="region of interest" description="Disordered" evidence="1">
    <location>
        <begin position="115"/>
        <end position="292"/>
    </location>
</feature>
<comment type="caution">
    <text evidence="2">The sequence shown here is derived from an EMBL/GenBank/DDBJ whole genome shotgun (WGS) entry which is preliminary data.</text>
</comment>
<sequence>MATTIEAVFAAVQMDGAGQEQLHKIMARFGLQHKLVDPIQRAWIYQAVKSRLGLPDRFFIGHHFKLQQAIFDTQLRQSTAQVPGGRVERSWGSIKKLWRTMKWIWLPSRTMPKTPKRMSVRLRGQKGPVRGSVTRSPDIVKPLVEGPRPTGTKTIITPSKDVATSETKTLDEESPGRFKGDERAAAPEQTTDREDPVKKHEAAESSPPEIPPPSQPRKPKARPVPPNGDALAADIGTTGTGSQDSKKASGDEPATGPSRNDDAAAGAEQEVEKASGPEPVEATEADDSPEETKRIIKELQDMDGELKAGQVAMEQSFRDLRLARAKKSPKQLEEFAKLLQHRKLVKEQLSKLWKQLRRLK</sequence>
<dbReference type="EMBL" id="JAKNSF020000012">
    <property type="protein sequence ID" value="KAK7735766.1"/>
    <property type="molecule type" value="Genomic_DNA"/>
</dbReference>
<dbReference type="Proteomes" id="UP001430848">
    <property type="component" value="Unassembled WGS sequence"/>
</dbReference>
<feature type="compositionally biased region" description="Polar residues" evidence="1">
    <location>
        <begin position="151"/>
        <end position="167"/>
    </location>
</feature>
<proteinExistence type="predicted"/>